<evidence type="ECO:0000259" key="17">
    <source>
        <dbReference type="PROSITE" id="PS50929"/>
    </source>
</evidence>
<dbReference type="SUPFAM" id="SSF56801">
    <property type="entry name" value="Acetyl-CoA synthetase-like"/>
    <property type="match status" value="4"/>
</dbReference>
<dbReference type="CDD" id="cd18579">
    <property type="entry name" value="ABC_6TM_ABCC_D1"/>
    <property type="match status" value="1"/>
</dbReference>
<dbReference type="InterPro" id="IPR001242">
    <property type="entry name" value="Condensation_dom"/>
</dbReference>
<keyword evidence="10" id="KW-0067">ATP-binding</keyword>
<dbReference type="EMBL" id="ML732773">
    <property type="protein sequence ID" value="KAB8277207.1"/>
    <property type="molecule type" value="Genomic_DNA"/>
</dbReference>
<feature type="domain" description="ABC transporter" evidence="16">
    <location>
        <begin position="5780"/>
        <end position="6009"/>
    </location>
</feature>
<feature type="transmembrane region" description="Helical" evidence="14">
    <location>
        <begin position="5681"/>
        <end position="5702"/>
    </location>
</feature>
<dbReference type="FunFam" id="1.10.1200.10:FF:000005">
    <property type="entry name" value="Nonribosomal peptide synthetase 1"/>
    <property type="match status" value="2"/>
</dbReference>
<evidence type="ECO:0000256" key="12">
    <source>
        <dbReference type="ARBA" id="ARBA00023136"/>
    </source>
</evidence>
<evidence type="ECO:0000256" key="13">
    <source>
        <dbReference type="ARBA" id="ARBA00029454"/>
    </source>
</evidence>
<dbReference type="SUPFAM" id="SSF52777">
    <property type="entry name" value="CoA-dependent acyltransferases"/>
    <property type="match status" value="12"/>
</dbReference>
<protein>
    <recommendedName>
        <fullName evidence="20">Nonribosomal peptide synthase</fullName>
    </recommendedName>
</protein>
<dbReference type="InterPro" id="IPR003439">
    <property type="entry name" value="ABC_transporter-like_ATP-bd"/>
</dbReference>
<feature type="transmembrane region" description="Helical" evidence="14">
    <location>
        <begin position="5501"/>
        <end position="5524"/>
    </location>
</feature>
<dbReference type="Gene3D" id="1.20.1560.10">
    <property type="entry name" value="ABC transporter type 1, transmembrane domain"/>
    <property type="match status" value="2"/>
</dbReference>
<dbReference type="Pfam" id="PF00664">
    <property type="entry name" value="ABC_membrane"/>
    <property type="match status" value="2"/>
</dbReference>
<keyword evidence="9" id="KW-0547">Nucleotide-binding</keyword>
<dbReference type="Pfam" id="PF00668">
    <property type="entry name" value="Condensation"/>
    <property type="match status" value="6"/>
</dbReference>
<dbReference type="FunFam" id="3.30.559.30:FF:000002">
    <property type="entry name" value="Nonribosomal peptide synthase Pes1"/>
    <property type="match status" value="2"/>
</dbReference>
<dbReference type="CDD" id="cd19545">
    <property type="entry name" value="FUM14_C_NRPS-like"/>
    <property type="match status" value="2"/>
</dbReference>
<dbReference type="Pfam" id="PF00005">
    <property type="entry name" value="ABC_tran"/>
    <property type="match status" value="2"/>
</dbReference>
<dbReference type="InterPro" id="IPR045851">
    <property type="entry name" value="AMP-bd_C_sf"/>
</dbReference>
<dbReference type="Gene3D" id="3.30.559.30">
    <property type="entry name" value="Nonribosomal peptide synthetase, condensation domain"/>
    <property type="match status" value="6"/>
</dbReference>
<keyword evidence="11 14" id="KW-1133">Transmembrane helix</keyword>
<dbReference type="InterPro" id="IPR009081">
    <property type="entry name" value="PP-bd_ACP"/>
</dbReference>
<keyword evidence="6" id="KW-0436">Ligase</keyword>
<dbReference type="PANTHER" id="PTHR45527:SF1">
    <property type="entry name" value="FATTY ACID SYNTHASE"/>
    <property type="match status" value="1"/>
</dbReference>
<keyword evidence="19" id="KW-1185">Reference proteome</keyword>
<accession>A0A5N6JH83</accession>
<dbReference type="InterPro" id="IPR036640">
    <property type="entry name" value="ABC1_TM_sf"/>
</dbReference>
<dbReference type="PROSITE" id="PS50075">
    <property type="entry name" value="CARRIER"/>
    <property type="match status" value="4"/>
</dbReference>
<evidence type="ECO:0000256" key="11">
    <source>
        <dbReference type="ARBA" id="ARBA00022989"/>
    </source>
</evidence>
<dbReference type="FunFam" id="1.20.1560.10:FF:000055">
    <property type="entry name" value="ABC multidrug transporter (Eurofung)"/>
    <property type="match status" value="1"/>
</dbReference>
<feature type="transmembrane region" description="Helical" evidence="14">
    <location>
        <begin position="6064"/>
        <end position="6089"/>
    </location>
</feature>
<dbReference type="InterPro" id="IPR036736">
    <property type="entry name" value="ACP-like_sf"/>
</dbReference>
<keyword evidence="12 14" id="KW-0472">Membrane</keyword>
<evidence type="ECO:0000256" key="6">
    <source>
        <dbReference type="ARBA" id="ARBA00022598"/>
    </source>
</evidence>
<dbReference type="InterPro" id="IPR044746">
    <property type="entry name" value="ABCC_6TM_D1"/>
</dbReference>
<keyword evidence="3" id="KW-0813">Transport</keyword>
<gene>
    <name evidence="18" type="ORF">BDV30DRAFT_235009</name>
</gene>
<dbReference type="CDD" id="cd05918">
    <property type="entry name" value="A_NRPS_SidN3_like"/>
    <property type="match status" value="4"/>
</dbReference>
<feature type="transmembrane region" description="Helical" evidence="14">
    <location>
        <begin position="5460"/>
        <end position="5481"/>
    </location>
</feature>
<feature type="domain" description="Carrier" evidence="15">
    <location>
        <begin position="3155"/>
        <end position="3231"/>
    </location>
</feature>
<evidence type="ECO:0000256" key="14">
    <source>
        <dbReference type="SAM" id="Phobius"/>
    </source>
</evidence>
<feature type="domain" description="ABC transmembrane type-1" evidence="17">
    <location>
        <begin position="6086"/>
        <end position="6342"/>
    </location>
</feature>
<dbReference type="Gene3D" id="3.30.300.30">
    <property type="match status" value="4"/>
</dbReference>
<dbReference type="InterPro" id="IPR010071">
    <property type="entry name" value="AA_adenyl_dom"/>
</dbReference>
<dbReference type="InterPro" id="IPR044726">
    <property type="entry name" value="ABCC_6TM_D2"/>
</dbReference>
<dbReference type="InterPro" id="IPR027417">
    <property type="entry name" value="P-loop_NTPase"/>
</dbReference>
<dbReference type="GO" id="GO:0016020">
    <property type="term" value="C:membrane"/>
    <property type="evidence" value="ECO:0007669"/>
    <property type="project" value="UniProtKB-SubCell"/>
</dbReference>
<dbReference type="FunFam" id="3.30.559.30:FF:000005">
    <property type="entry name" value="Nonribosomal peptide synthase Pes1"/>
    <property type="match status" value="1"/>
</dbReference>
<dbReference type="InterPro" id="IPR020806">
    <property type="entry name" value="PKS_PP-bd"/>
</dbReference>
<feature type="domain" description="Carrier" evidence="15">
    <location>
        <begin position="4258"/>
        <end position="4334"/>
    </location>
</feature>
<dbReference type="PROSITE" id="PS50893">
    <property type="entry name" value="ABC_TRANSPORTER_2"/>
    <property type="match status" value="2"/>
</dbReference>
<dbReference type="InterPro" id="IPR006162">
    <property type="entry name" value="Ppantetheine_attach_site"/>
</dbReference>
<dbReference type="Gene3D" id="3.40.50.12780">
    <property type="entry name" value="N-terminal domain of ligase-like"/>
    <property type="match status" value="4"/>
</dbReference>
<proteinExistence type="inferred from homology"/>
<dbReference type="SUPFAM" id="SSF47336">
    <property type="entry name" value="ACP-like"/>
    <property type="match status" value="4"/>
</dbReference>
<dbReference type="SMART" id="SM00382">
    <property type="entry name" value="AAA"/>
    <property type="match status" value="2"/>
</dbReference>
<feature type="transmembrane region" description="Helical" evidence="14">
    <location>
        <begin position="6101"/>
        <end position="6125"/>
    </location>
</feature>
<feature type="domain" description="ABC transmembrane type-1" evidence="17">
    <location>
        <begin position="5468"/>
        <end position="5737"/>
    </location>
</feature>
<dbReference type="PROSITE" id="PS50929">
    <property type="entry name" value="ABC_TM1F"/>
    <property type="match status" value="2"/>
</dbReference>
<dbReference type="FunFam" id="3.30.559.30:FF:000003">
    <property type="entry name" value="Nonribosomal peptide synthase SidD"/>
    <property type="match status" value="2"/>
</dbReference>
<dbReference type="SMART" id="SM00823">
    <property type="entry name" value="PKS_PP"/>
    <property type="match status" value="4"/>
</dbReference>
<evidence type="ECO:0000259" key="16">
    <source>
        <dbReference type="PROSITE" id="PS50893"/>
    </source>
</evidence>
<evidence type="ECO:0000256" key="4">
    <source>
        <dbReference type="ARBA" id="ARBA00022450"/>
    </source>
</evidence>
<evidence type="ECO:0000313" key="19">
    <source>
        <dbReference type="Proteomes" id="UP000326289"/>
    </source>
</evidence>
<dbReference type="InterPro" id="IPR011527">
    <property type="entry name" value="ABC1_TM_dom"/>
</dbReference>
<feature type="transmembrane region" description="Helical" evidence="14">
    <location>
        <begin position="6205"/>
        <end position="6222"/>
    </location>
</feature>
<feature type="domain" description="Carrier" evidence="15">
    <location>
        <begin position="2078"/>
        <end position="2154"/>
    </location>
</feature>
<evidence type="ECO:0000256" key="5">
    <source>
        <dbReference type="ARBA" id="ARBA00022553"/>
    </source>
</evidence>
<evidence type="ECO:0000256" key="1">
    <source>
        <dbReference type="ARBA" id="ARBA00004141"/>
    </source>
</evidence>
<evidence type="ECO:0000259" key="15">
    <source>
        <dbReference type="PROSITE" id="PS50075"/>
    </source>
</evidence>
<sequence length="6647" mass="734087">MGSIGETVKAWNHNDGVENQWMWNAKVPTCAESTVHELIAQRVQDQPNAAAVCAWDGSLTYQELDRLSLRLACHLVQKLGIGEGSIIPLCFEKSMWTPVAMLAVMKTGAASVALDVTLPKPRLQSIIQQIQPNVILSSKAQCSLADNLAASPVLTVDCPALDAMDTAGVCLPNVDPSSTLYVVFTSGSTGTPKGVMISHRNICSGLRHQRALGYANARRVFDFASYAFDAAWLNFLHATVSGACLCIPSETDRRENITKCMQDMRVDFALLTPSIARVINPAAVPALRTLVLGGEAMAEVDIMTWASQVDLRNAYGPAECTIVATAARIGDSTGQSGNIGYGLGLNTWVVSLQGDCLASIGSVGELWLEGPLVGKGYLNDPGRTDASFVHNPPWLTQGCGLVTGRRGRLYRTGDLVRYEKDGSLVFVGRKDSQVKIRGQRVELGDIEYHVQSGLSQQLQGPAVAILATPCGSDKTFLVVFLSVSRAFMESYHERRRMVQDLTSALHDKLVEDLPMYMVPSAYVPVAEMLMTATGKTDRRQLREIANAMKVEELVQLHPKWEGKRAPVTEMEKRLQELWAQVLNINPSSIGLDDTFFSHGGDSISAIQLSAKCRAAGFSITIPQIFRHKSLQDLATAASPLPSLVTKPIVETNNGRFALSPAQQYFFEHHPDGNNHFNQSFFLRVTQTIDPARLGKSLQQLVSWHPILRARFNRAGDGSWMQSIQTEVAQCYHYHVTRIEEPNQVKDVLNSAQKRLDIEKGPLISFDLIQTVDSQFLFLVAHHLVVDLVSWRILIEELEELLTTENTTREHSSLSFQAWCKMQETYSMQHLLPEKSLPFPVTIPSYDWWGLERKENTHAHAVQKSFLTCKSVTDLLLGEANHAFQTRPVEILHAVLLHSFAMTFRDRPPPTVFSEGHGREAFDDTIDLSRTVGWFTTIWPAHVEWNNRHSITEVVRRTKDARRRVPMNGWAYFASRYLNESGKAVFRGHGLPEILFNFEGLYQQLERPNSLFRNTDKPHDTMSDFSGTTHMSAIVDVTALVVDGCLTFQFLYNGNMKQRDGVERWIAQCKESLELAGHELVRLKPSYTMCDFPLLSLTDETLKKLNEDVLPELGISYGEVEDIYPCSPVQQGILLSQAKNSGWYNTQVVWRIRSSSPISVTRLQLAWKEVVKRHPILRTVFTDGVSPESYRDQIVLRTLEPEVNCDCQENGTHIAASKTPQPNWKVRPLHSLSLVSRSSGDVTAELNINHALIDAASMEILRRDLCLTYSGLSLPTNDVSYRGYIEVVQGFPVDPARAFWQKYLEGVKPSIFPSLRSDTPTDRTHVELPVMRVAQELQANIHTFCERHGVTPSNIFQLAWALVLRYYLNDEAVCFGYIVSGRDAPIAHVEDIVGPFINMLVSRFDLNDSATVLEILKDTQDNYLEGLDHQHYPLASVLNSLGMTGKQLFNTVLQVQRNVTSNEIEGSAISVDIIEYDDPMEFDISITVTENTREMAISLQYDPAIMTETQAISLIGSFQKVVEEIIQLPKSKPDNLIAIGNQDLAKVWGWNKEILSPNSICVHDLVSECVRQQPDAPAVCAWDGNLTYSQLEEHSTSLAYRLLAHGIGPGSIVPLCFEKSLWTPVAVLGVMKTGAASVMLDVTLPRQRLLSVIHQLEQGRVGASVILSSTSQYKVASDLVAGLTICVDALDQINQPPGPKLPNVDPSNTLYVVFTSGSTGTPKGAMISHTNFSSGIGYQLQVLGLSSTSRVFDFASYAFDVCWSSILHTLVAGGCICTPSTAQTRNDIHGALAMMRANWALLTPTVARLLDPATVGHGFVLVLIGEKMTDQDVTKWQPHVDLLNAYGPAECTVINTINRVNDIPQGGGNIGELLIEGPLVGQGYLNDPAKTVSHFVEAPSWLAQGSRTVPGRKGFLYRTGDLVQYQEDGSLKFMGRRDDQVKIHGQRVELGDVEHHVRQILHDQFQEPGGVVAEILQTGIGDAPVLVVFLTAGKEDGVSGHGTYPALHRQSGVLREGLLTQLPLHMVPASFIVVEAIPTTATGKTDRRKLRELGGLLTREELAWAVPTHTEGFDAEGNPTLNSMGLQLRGLWAQVLRISPSRINGQDSFLQIGGDSVGAMRLVAAARNQGLSLNVEKVFQSPRLCEMALATGISHETRQPIPCFSLLSSDVHVSELCEDVAQRCNVPVDKIQDIFPCTPLQEGLLALSAKQPGNYLNQVTMKLSRGTNPAQLIGAWNKVIQETPILRTRIVDTPGLGLVQAIISEEVTWRTAYDLAVYLKQDTQTHIGLGTPLVRFAVVKDEQGGEGSIVWTIHHALYDGWSMQLILEQVHKVYHTKDTLPLGQFQRFLQYTLQMEDSPDEFWQRYLSRADIASFPSLPSPSYRPQANAIVSHNLTNIKWPESDNITSATVIRAAWAILQSQYTNTSGVCFGAIVSGRQAPVVDIERIAGPTIATVPIHVNIDRMKDIRGLLLQIQADAAAMIPFEQTGLLKIRRTKSDVAKVSEFQTLLVIQPVARDEQPPHVDDLWSIEKSAHDTSAPGLNAFNNYSILVDCELKPNGAELTVSFDTHVIDERFVQRMVTQLEHVIESICNHPLDSTLIKDMTTISTTDLDDIRRWNRTVPEPHAVCVHDWIIDQARKHPAKMAVLSWDGSLTYEELDKLSTSLAQGIIPMINPGSIIPLCFEKSMWASVAMLAVMKAGAASVALDTTLPKQRLQAIADQVKPRLILSSKASATLALTLLGDVKGSQVINVDYDGIKTLEAKSPKLDLPIVDPSSTLYLVFTSGSTGTPKGAMVSHANFSSGLFHQLSALQYNTDTRAFDFASYAFDVSRTVCLRTLAAGGCLCVPHETDRRNNTAQSMRQLGVNHAHLTPTMARLLLPSEVPALRTLVLGGEPIGKDDVDKWYGHVSLINTYGPAEATSTNTIQRINNTEAPCIGKGIGCTTWIADPLNPNHLLPIGCAGELLIEGPLVGQGYLGDGESTMTNYIESPPWLLKMGRRGILYRTGDLVRYNSDGSLMFIGRKDAQVKIRGQRVELGDIEHHVRSILVASGFQGSIAAGVAKPQGNSPAFVVAFLAGDKTHSEPNTYIQSLTNRLDDDLANELPSYMIPRVYIPLNAMPLTATGKIDRRRIQEMSERLTSDDIRKFQPQHQDRHAPTTDIELRLAQLWGRVLNISTREIASEDSFLQVGGDSVGAMRLVGAARDQSLSLTVEQVFKSPRLRDMALLVKAVESSEKPVAPFSLLHLGVPGEGGPNIDTWRARAALLCNVKPSQVEDVFPCTPLQQGILALSQKRPGHYINHAILQIDRTKVSLDRLKQAWQQTIQMTPILRTRIIDVEGHDILQVVISEENALESLVGCTLESYIENDRRNTMTFGTPLARVAFIEESNQSGDSGIENKSTRAVYIVWTMHHAVYDGWTMELILNQVHDIYREKDDRPCLEPFQKFLQYSIKRNDAEERFWNTYLSKSDMFSFPALPSTSYEPQANTSLQHEINDLTWRRKDDITASTMMRTAWGILLSCYTTTPDVLFGATVTGRQAPVAGIENVAGPTIATVPVRIGVDPHITVHELLHQVQRQALDMIPFEQTGLQRIRRISANTNRGCQFQTLIVVQPPPSNQRVREESIWQVVGREDKGLSSFNSYAVLVECQMKSEGVHIEVSFDSQVIDTNAMSRMLKQLHHILRLLCADQSNELQVSALEITGPDDLHTIWSWNSLQPAAYEAPVHEMIVARARKSPDALAICAWDGELTFKELDDLSTCLADYLLAHHSCVGSIIPLCFEKSMWTPVAMLAVMKAGAGAVALDVDLPRQRLQSIVSQVDPVVILSSVASYELANGFNGGAVIAVDHQSIYSMKCSLNSNMHKLTGSSTNPSLPPVDSSSILYIVFTSGSTGTPKGVMVSHGNFSTALRYQQDVLGYASATRVLDFSSYAFDAAWLNFIHSTVAGACLCIPAEHERKTNVGACIDRMRVDFALLTPSVARLIDPESVPTLRTLVLGGEAHNPTDVARWKSDRVDLRNAYGPAECTVVATVTQLANGTTKPGNIGRGWGLNTWVIDASGNNRLAPIGAVGELWLEGPLVAQGYLGDSKKTLESFVKTPPWLARGIPTVFPGRQGRLYRTGDLVRYNHDGSLTFVGRKDSQVKIRGQRVELDDIEYHVRQSLRKQFRGAVIADVFAPRESDHAILAVFLSLAEDVTLSNLLEGLGDKLMDLLPEYMIPTAYIPVHEIPMTATGKTDRRKLREIGSSLTVAELAGLRPSQNSEPPVSEREWQLHAMWTEILNVEPSLIGRNDSFFGFGGDSITAMQLCAKCRMAGISMTVPQVFHYRTIARLASVVTTDVAVQHHNEVPETDFSLSPIQLRFFEYEPNGHDHFNQSMLLQLTRQVSSLDVTQALDSLLVHHSMLRAQFSKGPQGAWTQRINATAGGSGYRYRSHQMLTMKDSIHAINESQKSLNIREGPLMAADLFTTEEDGQYLFVVVHHLAIDLVSWRVLLEDLEEHLTTGGISSVTPLPFQAWCEGQVRYAREHLSSHILPPLDISSHAHDYWGVDMTNNIYGTVLEESFTISPDITQVLLGPANTTYQTQPVEIFHAALIYSFAQVFQDRQPPPIFTEGHGREPWNLALDPSRTVGWFTTLWSVLVTPNIADGFEDTIRRVKDSRRRVPMNGWASFTATYLSSEDNRRRYDVPEIMFNYLGLYQQLERPKGLFRLADAPAGALSNIADNVHRFSLIDVSALVMQGGLHFKFSYNRFIRNQEAIAEWINACKSVLEEAASTLVRSTQARTFSDFPLLPLSSYDELDTLTNHTLPLHGIMLDQVEDIYPCSPIQQGILLSQAKNESRYWTRKRWQVHSSSPICLQRFKDAWNKLVDRHPILRTVFIESALPDAYLDQVVLKSVTPEIHIVTLADGDLESSLIKHKRLRKLQDRLPYVLVLYATPSDQVICELLINHAITDGMSMRLIQDELQLAYDDALPLCPAPPYSDYIAHLRSLAADTSRTHWQQYLVGVSPCMLPHMNDNHQESDSVKRLPAMHLGNELNSCLRDLCKRHVLTASNIFQVAWALVLHFYTGHETPCFGYLTSGRDAPIDNVAAIAGPFINMLISRICLSHDKSILSIMQQTQADYLRNLEHQHLPLAEILHSLPASTSPLFNTAISVQTSRSGPADSVTSTIRLQDTATEDPSEYDIAINLFVDDVDVQVTFSYSTFAFSDEQVSTIRGVFMQADVVTFEDIFLSLVPNTLFLITALARIGYLVRQVRVANGLLCQLLKLGLVLWLLSLDLARVILLTTKLDETIHKLTTARTAMTVVSAAAMIPLSFLEHTRSPRPSDLLTIFLVLTILCDIVLTRTSWLAGSQSWQIGDACIQTAAVVVKCIILAVESKSKDNCLMNHSGGEHSPEETSGLLSLAFFAWLNPLFLQGYRENLRVDSLYALDEKLKAKTMFSNLATTLNGMPVPRGFARTLAKELIGPFLLPVAPRLAMLGFTFSQPFFINALVSNIAESNSVSAVNNGYGLIGACVLIYGGIALSTSLYSYYSLRALHMLRACLVSVIYQKMLESDTNTLDNGTTVTLMSTDIERIMTGWMDIHSVWASVIEIALGCYLLHSQLGMAFLSPIIVIFVCFAGMACVSAKAGNSQAAWMEKIENRVSMITTLLANIKPCKISQMASEFARILQTARDEEIQVGNHFRWLQVIAATLAYTPMCLSPVVAFAFAGQHLNVAGFFTSLSFLTLVTSPLTAIFQQIPGVIAGFTCLSRILLFLEGDIRSDRRTVFRLQDNPKPAASSVPSPALISFTNGHFGWTETHSVLRNINANVPRGQLTVVVGPVACGKSTLCKAILGEVPFVEGEVLFTCHIPSVGYCDQTPFLSNLSIRDNIIGFSPFHPGKYQEIITATALGPDIAMLPAGHDTIVGSCGAMLSGGQKQRVSLARALYQETPLLLLDDTLTGLDQATEAEVFARVLGAGGFIRRRGTTVILFTSSRRYLSSADHIITVGKDGTIREPGHETELLEQKDELFNPEKNTETAFRASTDSNASVKQPSHNMVVKGKASQSLHVQASQVRDLDVYKHYFGTIRTAVLVTFALSCTLFGFGGSFPTVWISFWSSNSYNAPNAFYIGIYSLLSFLQLLGFFLAALMALSPMVTDAGSKLHSNALTTVIRAPLRFFTDTDTGAITSLFSQDITIIDGELPERLFNITAGLCGIIGAACVIAVASPWLALVYPVLVVIFWIVQRLYLRTSKQLRFLDLEAKGPLYANFMETTQGITTIRAFGWTTQKLEHNHYLLDQSQRPSYLLGVIQLWLLLTANLITTGIATSLTVLATQLRTDPGFTGASAVTLMTFSGLVTIFIRDYTAFETSLGAVSRLKSLSDNVKAEGREGEDLHPDEQWPKKGSIEIQRLSASYDDVPLDHLSGESHPNLILKDLSLTIAPGEKIAICGRTGSGKSSLVLLLLRLLDPIYSPSAKLTIDDIPIQQVDRSTLRERIIGVPQDAVFLPNGNTVKDNLDPSGLATEDECLSVLSTVNLDGLANGSHGLHTPLTTNHLSGGQKKLFGLGRAILRRIIKDRATTDAESHGGILILDEISSGVDTATERTMHEIISHQFADYTVLEVVHGLDIVPHFFDRLIVIENGSIVESGSPTELLQMPSSWFKQLLLMNNACDKS</sequence>
<evidence type="ECO:0000256" key="2">
    <source>
        <dbReference type="ARBA" id="ARBA00005179"/>
    </source>
</evidence>
<dbReference type="PROSITE" id="PS00455">
    <property type="entry name" value="AMP_BINDING"/>
    <property type="match status" value="4"/>
</dbReference>
<evidence type="ECO:0000256" key="8">
    <source>
        <dbReference type="ARBA" id="ARBA00022737"/>
    </source>
</evidence>
<dbReference type="CDD" id="cd19534">
    <property type="entry name" value="E_NRPS"/>
    <property type="match status" value="2"/>
</dbReference>
<dbReference type="InterPro" id="IPR000873">
    <property type="entry name" value="AMP-dep_synth/lig_dom"/>
</dbReference>
<reference evidence="18 19" key="1">
    <citation type="submission" date="2019-04" db="EMBL/GenBank/DDBJ databases">
        <title>Fungal friends and foes A comparative genomics study of 23 Aspergillus species from section Flavi.</title>
        <authorList>
            <consortium name="DOE Joint Genome Institute"/>
            <person name="Kjaerbolling I."/>
            <person name="Vesth T.C."/>
            <person name="Frisvad J.C."/>
            <person name="Nybo J.L."/>
            <person name="Theobald S."/>
            <person name="Kildgaard S."/>
            <person name="Petersen T.I."/>
            <person name="Kuo A."/>
            <person name="Sato A."/>
            <person name="Lyhne E.K."/>
            <person name="Kogle M.E."/>
            <person name="Wiebenga A."/>
            <person name="Kun R.S."/>
            <person name="Lubbers R.J."/>
            <person name="Makela M.R."/>
            <person name="Barry K."/>
            <person name="Chovatia M."/>
            <person name="Clum A."/>
            <person name="Daum C."/>
            <person name="Haridas S."/>
            <person name="He G."/>
            <person name="LaButti K."/>
            <person name="Lipzen A."/>
            <person name="Mondo S."/>
            <person name="Pangilinan J."/>
            <person name="Riley R."/>
            <person name="Salamov A."/>
            <person name="Simmons B.A."/>
            <person name="Magnuson J.K."/>
            <person name="Henrissat B."/>
            <person name="Mortensen U.H."/>
            <person name="Larsen T.O."/>
            <person name="De vries R.P."/>
            <person name="Grigoriev I.V."/>
            <person name="Machida M."/>
            <person name="Baker S.E."/>
            <person name="Andersen M.R."/>
        </authorList>
    </citation>
    <scope>NUCLEOTIDE SEQUENCE [LARGE SCALE GENOMIC DNA]</scope>
    <source>
        <strain evidence="18 19">CBS 117635</strain>
    </source>
</reference>
<dbReference type="InterPro" id="IPR003593">
    <property type="entry name" value="AAA+_ATPase"/>
</dbReference>
<dbReference type="NCBIfam" id="TIGR01733">
    <property type="entry name" value="AA-adenyl-dom"/>
    <property type="match status" value="3"/>
</dbReference>
<keyword evidence="8" id="KW-0677">Repeat</keyword>
<dbReference type="Gene3D" id="1.10.1200.10">
    <property type="entry name" value="ACP-like"/>
    <property type="match status" value="4"/>
</dbReference>
<evidence type="ECO:0000256" key="10">
    <source>
        <dbReference type="ARBA" id="ARBA00022840"/>
    </source>
</evidence>
<evidence type="ECO:0000256" key="9">
    <source>
        <dbReference type="ARBA" id="ARBA00022741"/>
    </source>
</evidence>
<feature type="transmembrane region" description="Helical" evidence="14">
    <location>
        <begin position="6278"/>
        <end position="6302"/>
    </location>
</feature>
<dbReference type="GO" id="GO:0005737">
    <property type="term" value="C:cytoplasm"/>
    <property type="evidence" value="ECO:0007669"/>
    <property type="project" value="TreeGrafter"/>
</dbReference>
<feature type="transmembrane region" description="Helical" evidence="14">
    <location>
        <begin position="6314"/>
        <end position="6334"/>
    </location>
</feature>
<organism evidence="18 19">
    <name type="scientific">Aspergillus minisclerotigenes</name>
    <dbReference type="NCBI Taxonomy" id="656917"/>
    <lineage>
        <taxon>Eukaryota</taxon>
        <taxon>Fungi</taxon>
        <taxon>Dikarya</taxon>
        <taxon>Ascomycota</taxon>
        <taxon>Pezizomycotina</taxon>
        <taxon>Eurotiomycetes</taxon>
        <taxon>Eurotiomycetidae</taxon>
        <taxon>Eurotiales</taxon>
        <taxon>Aspergillaceae</taxon>
        <taxon>Aspergillus</taxon>
        <taxon>Aspergillus subgen. Circumdati</taxon>
    </lineage>
</organism>
<dbReference type="CDD" id="cd18580">
    <property type="entry name" value="ABC_6TM_ABCC_D2"/>
    <property type="match status" value="1"/>
</dbReference>
<dbReference type="Gene3D" id="3.40.50.300">
    <property type="entry name" value="P-loop containing nucleotide triphosphate hydrolases"/>
    <property type="match status" value="2"/>
</dbReference>
<dbReference type="GO" id="GO:0016874">
    <property type="term" value="F:ligase activity"/>
    <property type="evidence" value="ECO:0007669"/>
    <property type="project" value="UniProtKB-KW"/>
</dbReference>
<dbReference type="SUPFAM" id="SSF52540">
    <property type="entry name" value="P-loop containing nucleoside triphosphate hydrolases"/>
    <property type="match status" value="2"/>
</dbReference>
<dbReference type="SUPFAM" id="SSF90123">
    <property type="entry name" value="ABC transporter transmembrane region"/>
    <property type="match status" value="2"/>
</dbReference>
<dbReference type="InterPro" id="IPR020845">
    <property type="entry name" value="AMP-binding_CS"/>
</dbReference>
<keyword evidence="5" id="KW-0597">Phosphoprotein</keyword>
<dbReference type="GO" id="GO:1904091">
    <property type="term" value="F:non-ribosomal peptide synthetase activity"/>
    <property type="evidence" value="ECO:0007669"/>
    <property type="project" value="UniProtKB-ARBA"/>
</dbReference>
<name>A0A5N6JH83_9EURO</name>
<dbReference type="GO" id="GO:0140359">
    <property type="term" value="F:ABC-type transporter activity"/>
    <property type="evidence" value="ECO:0007669"/>
    <property type="project" value="InterPro"/>
</dbReference>
<comment type="similarity">
    <text evidence="13">Belongs to the NRP synthetase family.</text>
</comment>
<evidence type="ECO:0000256" key="3">
    <source>
        <dbReference type="ARBA" id="ARBA00022448"/>
    </source>
</evidence>
<feature type="transmembrane region" description="Helical" evidence="14">
    <location>
        <begin position="5599"/>
        <end position="5619"/>
    </location>
</feature>
<dbReference type="InterPro" id="IPR042099">
    <property type="entry name" value="ANL_N_sf"/>
</dbReference>
<dbReference type="GO" id="GO:0043041">
    <property type="term" value="P:amino acid activation for nonribosomal peptide biosynthetic process"/>
    <property type="evidence" value="ECO:0007669"/>
    <property type="project" value="TreeGrafter"/>
</dbReference>
<dbReference type="GO" id="GO:0005524">
    <property type="term" value="F:ATP binding"/>
    <property type="evidence" value="ECO:0007669"/>
    <property type="project" value="UniProtKB-KW"/>
</dbReference>
<dbReference type="GO" id="GO:0016887">
    <property type="term" value="F:ATP hydrolysis activity"/>
    <property type="evidence" value="ECO:0007669"/>
    <property type="project" value="InterPro"/>
</dbReference>
<dbReference type="Proteomes" id="UP000326289">
    <property type="component" value="Unassembled WGS sequence"/>
</dbReference>
<evidence type="ECO:0000313" key="18">
    <source>
        <dbReference type="EMBL" id="KAB8277207.1"/>
    </source>
</evidence>
<dbReference type="GO" id="GO:0044550">
    <property type="term" value="P:secondary metabolite biosynthetic process"/>
    <property type="evidence" value="ECO:0007669"/>
    <property type="project" value="TreeGrafter"/>
</dbReference>
<dbReference type="NCBIfam" id="NF003417">
    <property type="entry name" value="PRK04813.1"/>
    <property type="match status" value="5"/>
</dbReference>
<dbReference type="PANTHER" id="PTHR45527">
    <property type="entry name" value="NONRIBOSOMAL PEPTIDE SYNTHETASE"/>
    <property type="match status" value="1"/>
</dbReference>
<dbReference type="FunFam" id="3.30.559.10:FF:000016">
    <property type="entry name" value="Nonribosomal peptide synthase Pes1"/>
    <property type="match status" value="2"/>
</dbReference>
<dbReference type="CDD" id="cd19542">
    <property type="entry name" value="CT_NRPS-like"/>
    <property type="match status" value="2"/>
</dbReference>
<dbReference type="FunFam" id="3.40.50.12780:FF:000014">
    <property type="entry name" value="Nonribosomal peptide synthetase 1"/>
    <property type="match status" value="1"/>
</dbReference>
<feature type="transmembrane region" description="Helical" evidence="14">
    <location>
        <begin position="6179"/>
        <end position="6199"/>
    </location>
</feature>
<dbReference type="PROSITE" id="PS00211">
    <property type="entry name" value="ABC_TRANSPORTER_1"/>
    <property type="match status" value="2"/>
</dbReference>
<dbReference type="Gene3D" id="3.30.559.10">
    <property type="entry name" value="Chloramphenicol acetyltransferase-like domain"/>
    <property type="match status" value="6"/>
</dbReference>
<dbReference type="InterPro" id="IPR023213">
    <property type="entry name" value="CAT-like_dom_sf"/>
</dbReference>
<keyword evidence="4" id="KW-0596">Phosphopantetheine</keyword>
<feature type="domain" description="ABC transporter" evidence="16">
    <location>
        <begin position="6391"/>
        <end position="6639"/>
    </location>
</feature>
<dbReference type="Pfam" id="PF00501">
    <property type="entry name" value="AMP-binding"/>
    <property type="match status" value="4"/>
</dbReference>
<feature type="domain" description="Carrier" evidence="15">
    <location>
        <begin position="565"/>
        <end position="641"/>
    </location>
</feature>
<evidence type="ECO:0000256" key="7">
    <source>
        <dbReference type="ARBA" id="ARBA00022692"/>
    </source>
</evidence>
<comment type="subcellular location">
    <subcellularLocation>
        <location evidence="1">Membrane</location>
        <topology evidence="1">Multi-pass membrane protein</topology>
    </subcellularLocation>
</comment>
<evidence type="ECO:0008006" key="20">
    <source>
        <dbReference type="Google" id="ProtNLM"/>
    </source>
</evidence>
<dbReference type="FunFam" id="3.30.300.30:FF:000015">
    <property type="entry name" value="Nonribosomal peptide synthase SidD"/>
    <property type="match status" value="4"/>
</dbReference>
<keyword evidence="7 14" id="KW-0812">Transmembrane</keyword>
<dbReference type="Pfam" id="PF00550">
    <property type="entry name" value="PP-binding"/>
    <property type="match status" value="4"/>
</dbReference>
<dbReference type="InterPro" id="IPR017871">
    <property type="entry name" value="ABC_transporter-like_CS"/>
</dbReference>
<dbReference type="PROSITE" id="PS00012">
    <property type="entry name" value="PHOSPHOPANTETHEINE"/>
    <property type="match status" value="2"/>
</dbReference>
<dbReference type="FunFam" id="1.20.1560.10:FF:000066">
    <property type="entry name" value="ABC multidrug transporter (Eurofung)"/>
    <property type="match status" value="1"/>
</dbReference>
<comment type="pathway">
    <text evidence="2">Secondary metabolite biosynthesis.</text>
</comment>
<dbReference type="GO" id="GO:0031177">
    <property type="term" value="F:phosphopantetheine binding"/>
    <property type="evidence" value="ECO:0007669"/>
    <property type="project" value="InterPro"/>
</dbReference>